<proteinExistence type="predicted"/>
<name>A0A8X6SH17_TRICX</name>
<dbReference type="Proteomes" id="UP000887159">
    <property type="component" value="Unassembled WGS sequence"/>
</dbReference>
<reference evidence="1" key="1">
    <citation type="submission" date="2020-08" db="EMBL/GenBank/DDBJ databases">
        <title>Multicomponent nature underlies the extraordinary mechanical properties of spider dragline silk.</title>
        <authorList>
            <person name="Kono N."/>
            <person name="Nakamura H."/>
            <person name="Mori M."/>
            <person name="Yoshida Y."/>
            <person name="Ohtoshi R."/>
            <person name="Malay A.D."/>
            <person name="Moran D.A.P."/>
            <person name="Tomita M."/>
            <person name="Numata K."/>
            <person name="Arakawa K."/>
        </authorList>
    </citation>
    <scope>NUCLEOTIDE SEQUENCE</scope>
</reference>
<evidence type="ECO:0000313" key="2">
    <source>
        <dbReference type="Proteomes" id="UP000887159"/>
    </source>
</evidence>
<evidence type="ECO:0000313" key="1">
    <source>
        <dbReference type="EMBL" id="GFY11308.1"/>
    </source>
</evidence>
<dbReference type="AlphaFoldDB" id="A0A8X6SH17"/>
<protein>
    <submittedName>
        <fullName evidence="1">Uncharacterized protein</fullName>
    </submittedName>
</protein>
<accession>A0A8X6SH17</accession>
<dbReference type="EMBL" id="BMAU01021304">
    <property type="protein sequence ID" value="GFY11308.1"/>
    <property type="molecule type" value="Genomic_DNA"/>
</dbReference>
<organism evidence="1 2">
    <name type="scientific">Trichonephila clavipes</name>
    <name type="common">Golden silk orbweaver</name>
    <name type="synonym">Nephila clavipes</name>
    <dbReference type="NCBI Taxonomy" id="2585209"/>
    <lineage>
        <taxon>Eukaryota</taxon>
        <taxon>Metazoa</taxon>
        <taxon>Ecdysozoa</taxon>
        <taxon>Arthropoda</taxon>
        <taxon>Chelicerata</taxon>
        <taxon>Arachnida</taxon>
        <taxon>Araneae</taxon>
        <taxon>Araneomorphae</taxon>
        <taxon>Entelegynae</taxon>
        <taxon>Araneoidea</taxon>
        <taxon>Nephilidae</taxon>
        <taxon>Trichonephila</taxon>
    </lineage>
</organism>
<keyword evidence="2" id="KW-1185">Reference proteome</keyword>
<comment type="caution">
    <text evidence="1">The sequence shown here is derived from an EMBL/GenBank/DDBJ whole genome shotgun (WGS) entry which is preliminary data.</text>
</comment>
<sequence>MAAPTFMSERGPVLGTVRNKDDFLEPYVRTDFTLMDENARLYKTHWVDGFSESEDITDALQSIPGKLWGG</sequence>
<gene>
    <name evidence="1" type="ORF">TNCV_4472911</name>
</gene>